<evidence type="ECO:0000313" key="1">
    <source>
        <dbReference type="EMBL" id="KAK2552241.1"/>
    </source>
</evidence>
<dbReference type="EMBL" id="JARQWQ010000089">
    <property type="protein sequence ID" value="KAK2552241.1"/>
    <property type="molecule type" value="Genomic_DNA"/>
</dbReference>
<protein>
    <submittedName>
        <fullName evidence="1">Uncharacterized protein</fullName>
    </submittedName>
</protein>
<dbReference type="Proteomes" id="UP001249851">
    <property type="component" value="Unassembled WGS sequence"/>
</dbReference>
<gene>
    <name evidence="1" type="ORF">P5673_026768</name>
</gene>
<name>A0AAD9UW79_ACRCE</name>
<evidence type="ECO:0000313" key="2">
    <source>
        <dbReference type="Proteomes" id="UP001249851"/>
    </source>
</evidence>
<dbReference type="AlphaFoldDB" id="A0AAD9UW79"/>
<organism evidence="1 2">
    <name type="scientific">Acropora cervicornis</name>
    <name type="common">Staghorn coral</name>
    <dbReference type="NCBI Taxonomy" id="6130"/>
    <lineage>
        <taxon>Eukaryota</taxon>
        <taxon>Metazoa</taxon>
        <taxon>Cnidaria</taxon>
        <taxon>Anthozoa</taxon>
        <taxon>Hexacorallia</taxon>
        <taxon>Scleractinia</taxon>
        <taxon>Astrocoeniina</taxon>
        <taxon>Acroporidae</taxon>
        <taxon>Acropora</taxon>
    </lineage>
</organism>
<proteinExistence type="predicted"/>
<accession>A0AAD9UW79</accession>
<comment type="caution">
    <text evidence="1">The sequence shown here is derived from an EMBL/GenBank/DDBJ whole genome shotgun (WGS) entry which is preliminary data.</text>
</comment>
<sequence>MIEPPRPCLPYNDDPIHVLNPHKHKCAPGIVKVSMHTPFSYVTTMAYGGTYRRNLCHIRPTGEKICIHHKSSSRELPMSLNKVPDATPSILQN</sequence>
<reference evidence="1" key="1">
    <citation type="journal article" date="2023" name="G3 (Bethesda)">
        <title>Whole genome assembly and annotation of the endangered Caribbean coral Acropora cervicornis.</title>
        <authorList>
            <person name="Selwyn J.D."/>
            <person name="Vollmer S.V."/>
        </authorList>
    </citation>
    <scope>NUCLEOTIDE SEQUENCE</scope>
    <source>
        <strain evidence="1">K2</strain>
    </source>
</reference>
<keyword evidence="2" id="KW-1185">Reference proteome</keyword>
<reference evidence="1" key="2">
    <citation type="journal article" date="2023" name="Science">
        <title>Genomic signatures of disease resistance in endangered staghorn corals.</title>
        <authorList>
            <person name="Vollmer S.V."/>
            <person name="Selwyn J.D."/>
            <person name="Despard B.A."/>
            <person name="Roesel C.L."/>
        </authorList>
    </citation>
    <scope>NUCLEOTIDE SEQUENCE</scope>
    <source>
        <strain evidence="1">K2</strain>
    </source>
</reference>